<evidence type="ECO:0000256" key="1">
    <source>
        <dbReference type="ARBA" id="ARBA00008996"/>
    </source>
</evidence>
<dbReference type="InterPro" id="IPR002488">
    <property type="entry name" value="Gemini_C4"/>
</dbReference>
<proteinExistence type="inferred from homology"/>
<feature type="region of interest" description="Disordered" evidence="3">
    <location>
        <begin position="42"/>
        <end position="67"/>
    </location>
</feature>
<organism evidence="4">
    <name type="scientific">Dolichos yellow mosaic virus</name>
    <dbReference type="NCBI Taxonomy" id="333968"/>
    <lineage>
        <taxon>Viruses</taxon>
        <taxon>Monodnaviria</taxon>
        <taxon>Shotokuvirae</taxon>
        <taxon>Cressdnaviricota</taxon>
        <taxon>Repensiviricetes</taxon>
        <taxon>Geplafuvirales</taxon>
        <taxon>Geminiviridae</taxon>
        <taxon>Begomovirus</taxon>
        <taxon>Begomovirus dolichoris</taxon>
    </lineage>
</organism>
<feature type="region of interest" description="Disordered" evidence="3">
    <location>
        <begin position="1"/>
        <end position="20"/>
    </location>
</feature>
<evidence type="ECO:0000256" key="2">
    <source>
        <dbReference type="ARBA" id="ARBA00022581"/>
    </source>
</evidence>
<comment type="similarity">
    <text evidence="1">Belongs to the geminiviridae protein AC4/C4 family.</text>
</comment>
<feature type="compositionally biased region" description="Low complexity" evidence="3">
    <location>
        <begin position="1"/>
        <end position="18"/>
    </location>
</feature>
<dbReference type="EMBL" id="MH795972">
    <property type="protein sequence ID" value="AYP00105.1"/>
    <property type="molecule type" value="Genomic_DNA"/>
</dbReference>
<evidence type="ECO:0000256" key="3">
    <source>
        <dbReference type="SAM" id="MobiDB-lite"/>
    </source>
</evidence>
<accession>A0A3G2WKU6</accession>
<name>A0A3G2WKU6_9GEMI</name>
<sequence>MGLCISMPSSSSRVRPSSEMPDISTLPILIAHRFSMEMSREQRAHLMSNPTSPRTVTTSTGEHFRSTDDLLEEVVRQLTRL</sequence>
<evidence type="ECO:0000313" key="4">
    <source>
        <dbReference type="EMBL" id="AYP00105.1"/>
    </source>
</evidence>
<dbReference type="Pfam" id="PF01492">
    <property type="entry name" value="Gemini_C4"/>
    <property type="match status" value="1"/>
</dbReference>
<feature type="compositionally biased region" description="Polar residues" evidence="3">
    <location>
        <begin position="48"/>
        <end position="61"/>
    </location>
</feature>
<reference evidence="4" key="1">
    <citation type="submission" date="2018-08" db="EMBL/GenBank/DDBJ databases">
        <title>Characterization of Dolichos yellow mosaic virus from Coimbatore, Tamil Nadu.</title>
        <authorList>
            <person name="Suruthi V."/>
            <person name="Nakkeeran S."/>
            <person name="Renukadevi P."/>
            <person name="Malathi V.G."/>
        </authorList>
    </citation>
    <scope>NUCLEOTIDE SEQUENCE</scope>
    <source>
        <strain evidence="4">TN-TM1</strain>
    </source>
</reference>
<keyword evidence="2" id="KW-0945">Host-virus interaction</keyword>
<protein>
    <submittedName>
        <fullName evidence="4">AC4</fullName>
    </submittedName>
</protein>